<dbReference type="EMBL" id="JAPDOD010000062">
    <property type="protein sequence ID" value="MDA0166275.1"/>
    <property type="molecule type" value="Genomic_DNA"/>
</dbReference>
<dbReference type="AlphaFoldDB" id="A0A9X3S418"/>
<comment type="caution">
    <text evidence="1">The sequence shown here is derived from an EMBL/GenBank/DDBJ whole genome shotgun (WGS) entry which is preliminary data.</text>
</comment>
<sequence>MDVAAFAGFAAAGPVDVPVAVEDAVRFRDVFGGDVDLARDGVTGAPVTSRLGPAVEAFFANGGRRCWVVRTADRASMATARFPVGGLLRATPDPCAWRLAELDARSPGSWAGDLRISAILRSRPLAARPGGLRDGRLALIAAPGVVAGDLLRITPAGSAAAIYAPVKSLVREPAGPVALLGAAIRVETVTLACAELDIADRLDAGGGTPIGARLQDGVLLVPVGEPIAPGDLLSLTLGDGTVVAQAGAPAPAEPGDDDGWSRLALTAAWRLTPGAGDCDGGEPPLVEQLTLDLLVWRDEAVIARLADLGLAPGHPRFWRDLPDDEALFGTLANLPGVATGGTGIVSAPRLPAALWSEAALPRFPLAAAGDDDGPWLPLGVPIAPRAQDGERPSAWLDESGAEAATEPLARDGLARFSPELFVDAALADSGVDRLDTQVRELAYMARAPRRLRGIHSLYPIAEIALIAVPDAAHRGWQRVAVERPPVLGAPVLSLEGTLARWTAVDGATVYVLEESAAPGFAAPVVLVQGTMLSFDVGEDSCAGRRWFRVRARSGPWSNTVDLLAGDGFDTCCRAPDPVELEIVADDEDDAVQLSWCTSGEGGYELQVSTDPAFGFVDDTVTTSVNRVRYELDRDVTHYARVRPAGVAPWSNTVIVLARPTSIWTLAPLDAQSPTGDLLAVQRALLRMCAAREERAFAVLALPPDAREAEAAAHVAALLPPAGVAAFDPGRGGVRPLDNGEAGALSYGALYHPWVIESGPALRVVPPDGAATGKIAGRTLSRGAWIAPANDPLDGVIGLDPERAGVDPAVLAGLAINPLMTDPRGVIVNGAHTLSLERELEAIGVRRLLTLLRRLVLRDGVTLVFEPNRPQLRDQVARRLETLLSRMFARGAFAGETEAQAFRVRTGDALNPPTSVDEGRFVAEIQVAPSRPMAFITVRLTLVENGPATLLETA</sequence>
<protein>
    <recommendedName>
        <fullName evidence="3">Tail sheath protein C-terminal domain-containing protein</fullName>
    </recommendedName>
</protein>
<organism evidence="1 2">
    <name type="scientific">Solirubrobacter ginsenosidimutans</name>
    <dbReference type="NCBI Taxonomy" id="490573"/>
    <lineage>
        <taxon>Bacteria</taxon>
        <taxon>Bacillati</taxon>
        <taxon>Actinomycetota</taxon>
        <taxon>Thermoleophilia</taxon>
        <taxon>Solirubrobacterales</taxon>
        <taxon>Solirubrobacteraceae</taxon>
        <taxon>Solirubrobacter</taxon>
    </lineage>
</organism>
<dbReference type="Proteomes" id="UP001149140">
    <property type="component" value="Unassembled WGS sequence"/>
</dbReference>
<dbReference type="PANTHER" id="PTHR35861">
    <property type="match status" value="1"/>
</dbReference>
<dbReference type="PANTHER" id="PTHR35861:SF1">
    <property type="entry name" value="PHAGE TAIL SHEATH PROTEIN"/>
    <property type="match status" value="1"/>
</dbReference>
<evidence type="ECO:0008006" key="3">
    <source>
        <dbReference type="Google" id="ProtNLM"/>
    </source>
</evidence>
<keyword evidence="2" id="KW-1185">Reference proteome</keyword>
<gene>
    <name evidence="1" type="ORF">OM076_38780</name>
</gene>
<reference evidence="1" key="1">
    <citation type="submission" date="2022-10" db="EMBL/GenBank/DDBJ databases">
        <title>The WGS of Solirubrobacter ginsenosidimutans DSM 21036.</title>
        <authorList>
            <person name="Jiang Z."/>
        </authorList>
    </citation>
    <scope>NUCLEOTIDE SEQUENCE</scope>
    <source>
        <strain evidence="1">DSM 21036</strain>
    </source>
</reference>
<dbReference type="Gene3D" id="3.40.50.11780">
    <property type="match status" value="2"/>
</dbReference>
<evidence type="ECO:0000313" key="1">
    <source>
        <dbReference type="EMBL" id="MDA0166275.1"/>
    </source>
</evidence>
<accession>A0A9X3S418</accession>
<name>A0A9X3S418_9ACTN</name>
<dbReference type="RefSeq" id="WP_270045533.1">
    <property type="nucleotide sequence ID" value="NZ_JAPDOD010000062.1"/>
</dbReference>
<evidence type="ECO:0000313" key="2">
    <source>
        <dbReference type="Proteomes" id="UP001149140"/>
    </source>
</evidence>
<dbReference type="InterPro" id="IPR052042">
    <property type="entry name" value="Tail_sheath_structural"/>
</dbReference>
<proteinExistence type="predicted"/>